<keyword evidence="3" id="KW-0238">DNA-binding</keyword>
<feature type="domain" description="HTH lysR-type" evidence="5">
    <location>
        <begin position="18"/>
        <end position="75"/>
    </location>
</feature>
<dbReference type="Pfam" id="PF03466">
    <property type="entry name" value="LysR_substrate"/>
    <property type="match status" value="1"/>
</dbReference>
<dbReference type="CDD" id="cd08414">
    <property type="entry name" value="PBP2_LTTR_aromatics_like"/>
    <property type="match status" value="1"/>
</dbReference>
<dbReference type="InterPro" id="IPR005119">
    <property type="entry name" value="LysR_subst-bd"/>
</dbReference>
<evidence type="ECO:0000256" key="2">
    <source>
        <dbReference type="ARBA" id="ARBA00023015"/>
    </source>
</evidence>
<dbReference type="RefSeq" id="WP_261380351.1">
    <property type="nucleotide sequence ID" value="NZ_VIVL01000008.1"/>
</dbReference>
<dbReference type="AlphaFoldDB" id="A0A561BGG6"/>
<name>A0A561BGG6_9BURK</name>
<organism evidence="6 7">
    <name type="scientific">Variovorax beijingensis</name>
    <dbReference type="NCBI Taxonomy" id="2496117"/>
    <lineage>
        <taxon>Bacteria</taxon>
        <taxon>Pseudomonadati</taxon>
        <taxon>Pseudomonadota</taxon>
        <taxon>Betaproteobacteria</taxon>
        <taxon>Burkholderiales</taxon>
        <taxon>Comamonadaceae</taxon>
        <taxon>Variovorax</taxon>
    </lineage>
</organism>
<dbReference type="PANTHER" id="PTHR30346">
    <property type="entry name" value="TRANSCRIPTIONAL DUAL REGULATOR HCAR-RELATED"/>
    <property type="match status" value="1"/>
</dbReference>
<dbReference type="PANTHER" id="PTHR30346:SF0">
    <property type="entry name" value="HCA OPERON TRANSCRIPTIONAL ACTIVATOR HCAR"/>
    <property type="match status" value="1"/>
</dbReference>
<dbReference type="Pfam" id="PF00126">
    <property type="entry name" value="HTH_1"/>
    <property type="match status" value="1"/>
</dbReference>
<gene>
    <name evidence="6" type="ORF">FB547_10822</name>
</gene>
<dbReference type="EMBL" id="VIVL01000008">
    <property type="protein sequence ID" value="TWD77967.1"/>
    <property type="molecule type" value="Genomic_DNA"/>
</dbReference>
<evidence type="ECO:0000256" key="4">
    <source>
        <dbReference type="ARBA" id="ARBA00023163"/>
    </source>
</evidence>
<dbReference type="Gene3D" id="3.40.190.10">
    <property type="entry name" value="Periplasmic binding protein-like II"/>
    <property type="match status" value="2"/>
</dbReference>
<reference evidence="6 7" key="1">
    <citation type="submission" date="2019-06" db="EMBL/GenBank/DDBJ databases">
        <title>Sorghum-associated microbial communities from plants grown in Nebraska, USA.</title>
        <authorList>
            <person name="Schachtman D."/>
        </authorList>
    </citation>
    <scope>NUCLEOTIDE SEQUENCE [LARGE SCALE GENOMIC DNA]</scope>
    <source>
        <strain evidence="6 7">T529</strain>
    </source>
</reference>
<dbReference type="GO" id="GO:0032993">
    <property type="term" value="C:protein-DNA complex"/>
    <property type="evidence" value="ECO:0007669"/>
    <property type="project" value="TreeGrafter"/>
</dbReference>
<dbReference type="Proteomes" id="UP000319722">
    <property type="component" value="Unassembled WGS sequence"/>
</dbReference>
<dbReference type="InterPro" id="IPR000847">
    <property type="entry name" value="LysR_HTH_N"/>
</dbReference>
<evidence type="ECO:0000256" key="1">
    <source>
        <dbReference type="ARBA" id="ARBA00009437"/>
    </source>
</evidence>
<comment type="caution">
    <text evidence="6">The sequence shown here is derived from an EMBL/GenBank/DDBJ whole genome shotgun (WGS) entry which is preliminary data.</text>
</comment>
<accession>A0A561BGG6</accession>
<keyword evidence="2" id="KW-0805">Transcription regulation</keyword>
<dbReference type="GO" id="GO:0003700">
    <property type="term" value="F:DNA-binding transcription factor activity"/>
    <property type="evidence" value="ECO:0007669"/>
    <property type="project" value="InterPro"/>
</dbReference>
<comment type="similarity">
    <text evidence="1">Belongs to the LysR transcriptional regulatory family.</text>
</comment>
<dbReference type="InterPro" id="IPR036390">
    <property type="entry name" value="WH_DNA-bd_sf"/>
</dbReference>
<evidence type="ECO:0000313" key="7">
    <source>
        <dbReference type="Proteomes" id="UP000319722"/>
    </source>
</evidence>
<dbReference type="SUPFAM" id="SSF53850">
    <property type="entry name" value="Periplasmic binding protein-like II"/>
    <property type="match status" value="1"/>
</dbReference>
<evidence type="ECO:0000259" key="5">
    <source>
        <dbReference type="PROSITE" id="PS50931"/>
    </source>
</evidence>
<dbReference type="GO" id="GO:0003677">
    <property type="term" value="F:DNA binding"/>
    <property type="evidence" value="ECO:0007669"/>
    <property type="project" value="UniProtKB-KW"/>
</dbReference>
<dbReference type="PROSITE" id="PS50931">
    <property type="entry name" value="HTH_LYSR"/>
    <property type="match status" value="1"/>
</dbReference>
<dbReference type="PRINTS" id="PR00039">
    <property type="entry name" value="HTHLYSR"/>
</dbReference>
<proteinExistence type="inferred from homology"/>
<dbReference type="SUPFAM" id="SSF46785">
    <property type="entry name" value="Winged helix' DNA-binding domain"/>
    <property type="match status" value="1"/>
</dbReference>
<dbReference type="InterPro" id="IPR036388">
    <property type="entry name" value="WH-like_DNA-bd_sf"/>
</dbReference>
<dbReference type="Gene3D" id="1.10.10.10">
    <property type="entry name" value="Winged helix-like DNA-binding domain superfamily/Winged helix DNA-binding domain"/>
    <property type="match status" value="1"/>
</dbReference>
<keyword evidence="4" id="KW-0804">Transcription</keyword>
<evidence type="ECO:0000313" key="6">
    <source>
        <dbReference type="EMBL" id="TWD77967.1"/>
    </source>
</evidence>
<sequence>MAARDRVLSCLIAGAQMIELRHLRHFMAVAEELSFRRAAERVHIDQTPLSRTVRDLEDRMGVALLIRKPRRLELTPAGAKLLDHARGLFLRLERIKRVIRETDARYREPLRIGADDSTVQPRLAECLTRWRELVPDIPVELTEMRPAELLAALRSEEMDAGFSFGLPDSEAIAQHVAWMSPIVALLPRAHELACREVVSLAELSSFPAIACSASYHPGLCQQMKAVRRRYSVAPTIVGEARTLTGYLTRVAAGLGVGVADADHMRALRRTDVVVVPLAEPVHFTTYVLHKHRRNGLPESLQRFLTHATALN</sequence>
<dbReference type="FunFam" id="1.10.10.10:FF:000001">
    <property type="entry name" value="LysR family transcriptional regulator"/>
    <property type="match status" value="1"/>
</dbReference>
<evidence type="ECO:0000256" key="3">
    <source>
        <dbReference type="ARBA" id="ARBA00023125"/>
    </source>
</evidence>
<protein>
    <submittedName>
        <fullName evidence="6">LysR family transcriptional regulator</fullName>
    </submittedName>
</protein>